<comment type="caution">
    <text evidence="1">The sequence shown here is derived from an EMBL/GenBank/DDBJ whole genome shotgun (WGS) entry which is preliminary data.</text>
</comment>
<dbReference type="InterPro" id="IPR001611">
    <property type="entry name" value="Leu-rich_rpt"/>
</dbReference>
<sequence length="108" mass="12111">VINVSHNWLRSARLSINADDVNSDNSDNSVSSLVKCNNKAEQLIIIDLSYNQIRSITDNDLIQFVAIRQLLLANNQISFINRNALKACALLQQLHIGNNNIEELPIMP</sequence>
<reference evidence="2" key="1">
    <citation type="submission" date="2012-08" db="EMBL/GenBank/DDBJ databases">
        <title>The Genome Sequence of Wuchereria bancrofti.</title>
        <authorList>
            <person name="Nutman T.B."/>
            <person name="Fink D.L."/>
            <person name="Russ C."/>
            <person name="Young S."/>
            <person name="Zeng Q."/>
            <person name="Koehrsen M."/>
            <person name="Alvarado L."/>
            <person name="Berlin A."/>
            <person name="Chapman S.B."/>
            <person name="Chen Z."/>
            <person name="Freedman E."/>
            <person name="Gellesch M."/>
            <person name="Goldberg J."/>
            <person name="Griggs A."/>
            <person name="Gujja S."/>
            <person name="Heilman E.R."/>
            <person name="Heiman D."/>
            <person name="Hepburn T."/>
            <person name="Howarth C."/>
            <person name="Jen D."/>
            <person name="Larson L."/>
            <person name="Lewis B."/>
            <person name="Mehta T."/>
            <person name="Park D."/>
            <person name="Pearson M."/>
            <person name="Roberts A."/>
            <person name="Saif S."/>
            <person name="Shea T."/>
            <person name="Shenoy N."/>
            <person name="Sisk P."/>
            <person name="Stolte C."/>
            <person name="Sykes S."/>
            <person name="Walk T."/>
            <person name="White J."/>
            <person name="Yandava C."/>
            <person name="Haas B."/>
            <person name="Henn M.R."/>
            <person name="Nusbaum C."/>
            <person name="Birren B."/>
        </authorList>
    </citation>
    <scope>NUCLEOTIDE SEQUENCE [LARGE SCALE GENOMIC DNA]</scope>
    <source>
        <strain evidence="2">NA</strain>
    </source>
</reference>
<dbReference type="SUPFAM" id="SSF52058">
    <property type="entry name" value="L domain-like"/>
    <property type="match status" value="1"/>
</dbReference>
<evidence type="ECO:0008006" key="3">
    <source>
        <dbReference type="Google" id="ProtNLM"/>
    </source>
</evidence>
<dbReference type="EMBL" id="ADBV01002726">
    <property type="protein sequence ID" value="EJW82658.1"/>
    <property type="molecule type" value="Genomic_DNA"/>
</dbReference>
<dbReference type="AlphaFoldDB" id="J9EKF9"/>
<dbReference type="PROSITE" id="PS51450">
    <property type="entry name" value="LRR"/>
    <property type="match status" value="1"/>
</dbReference>
<dbReference type="Gene3D" id="3.80.10.10">
    <property type="entry name" value="Ribonuclease Inhibitor"/>
    <property type="match status" value="1"/>
</dbReference>
<accession>J9EKF9</accession>
<feature type="non-terminal residue" evidence="1">
    <location>
        <position position="108"/>
    </location>
</feature>
<dbReference type="Proteomes" id="UP000004810">
    <property type="component" value="Unassembled WGS sequence"/>
</dbReference>
<evidence type="ECO:0000313" key="2">
    <source>
        <dbReference type="Proteomes" id="UP000004810"/>
    </source>
</evidence>
<organism evidence="1 2">
    <name type="scientific">Wuchereria bancrofti</name>
    <dbReference type="NCBI Taxonomy" id="6293"/>
    <lineage>
        <taxon>Eukaryota</taxon>
        <taxon>Metazoa</taxon>
        <taxon>Ecdysozoa</taxon>
        <taxon>Nematoda</taxon>
        <taxon>Chromadorea</taxon>
        <taxon>Rhabditida</taxon>
        <taxon>Spirurina</taxon>
        <taxon>Spiruromorpha</taxon>
        <taxon>Filarioidea</taxon>
        <taxon>Onchocercidae</taxon>
        <taxon>Wuchereria</taxon>
    </lineage>
</organism>
<protein>
    <recommendedName>
        <fullName evidence="3">Leucine Rich Repeat family protein</fullName>
    </recommendedName>
</protein>
<proteinExistence type="predicted"/>
<dbReference type="InterPro" id="IPR032675">
    <property type="entry name" value="LRR_dom_sf"/>
</dbReference>
<gene>
    <name evidence="1" type="ORF">WUBG_06433</name>
</gene>
<feature type="non-terminal residue" evidence="1">
    <location>
        <position position="1"/>
    </location>
</feature>
<evidence type="ECO:0000313" key="1">
    <source>
        <dbReference type="EMBL" id="EJW82658.1"/>
    </source>
</evidence>
<name>J9EKF9_WUCBA</name>